<evidence type="ECO:0000313" key="3">
    <source>
        <dbReference type="Proteomes" id="UP001341840"/>
    </source>
</evidence>
<gene>
    <name evidence="2" type="ORF">PIB30_079641</name>
</gene>
<evidence type="ECO:0000256" key="1">
    <source>
        <dbReference type="SAM" id="MobiDB-lite"/>
    </source>
</evidence>
<accession>A0ABU6YPZ9</accession>
<protein>
    <submittedName>
        <fullName evidence="2">Uncharacterized protein</fullName>
    </submittedName>
</protein>
<reference evidence="2 3" key="1">
    <citation type="journal article" date="2023" name="Plants (Basel)">
        <title>Bridging the Gap: Combining Genomics and Transcriptomics Approaches to Understand Stylosanthes scabra, an Orphan Legume from the Brazilian Caatinga.</title>
        <authorList>
            <person name="Ferreira-Neto J.R.C."/>
            <person name="da Silva M.D."/>
            <person name="Binneck E."/>
            <person name="de Melo N.F."/>
            <person name="da Silva R.H."/>
            <person name="de Melo A.L.T.M."/>
            <person name="Pandolfi V."/>
            <person name="Bustamante F.O."/>
            <person name="Brasileiro-Vidal A.C."/>
            <person name="Benko-Iseppon A.M."/>
        </authorList>
    </citation>
    <scope>NUCLEOTIDE SEQUENCE [LARGE SCALE GENOMIC DNA]</scope>
    <source>
        <tissue evidence="2">Leaves</tissue>
    </source>
</reference>
<proteinExistence type="predicted"/>
<feature type="region of interest" description="Disordered" evidence="1">
    <location>
        <begin position="33"/>
        <end position="69"/>
    </location>
</feature>
<name>A0ABU6YPZ9_9FABA</name>
<comment type="caution">
    <text evidence="2">The sequence shown here is derived from an EMBL/GenBank/DDBJ whole genome shotgun (WGS) entry which is preliminary data.</text>
</comment>
<feature type="compositionally biased region" description="Basic and acidic residues" evidence="1">
    <location>
        <begin position="53"/>
        <end position="69"/>
    </location>
</feature>
<organism evidence="2 3">
    <name type="scientific">Stylosanthes scabra</name>
    <dbReference type="NCBI Taxonomy" id="79078"/>
    <lineage>
        <taxon>Eukaryota</taxon>
        <taxon>Viridiplantae</taxon>
        <taxon>Streptophyta</taxon>
        <taxon>Embryophyta</taxon>
        <taxon>Tracheophyta</taxon>
        <taxon>Spermatophyta</taxon>
        <taxon>Magnoliopsida</taxon>
        <taxon>eudicotyledons</taxon>
        <taxon>Gunneridae</taxon>
        <taxon>Pentapetalae</taxon>
        <taxon>rosids</taxon>
        <taxon>fabids</taxon>
        <taxon>Fabales</taxon>
        <taxon>Fabaceae</taxon>
        <taxon>Papilionoideae</taxon>
        <taxon>50 kb inversion clade</taxon>
        <taxon>dalbergioids sensu lato</taxon>
        <taxon>Dalbergieae</taxon>
        <taxon>Pterocarpus clade</taxon>
        <taxon>Stylosanthes</taxon>
    </lineage>
</organism>
<sequence length="113" mass="12831">MPLELYRAPDLGPLKKATEIFHLTNTSTVSMAVIPKQEKARKTPTPTRRSKQKKETTQTVKEKKPERGKEYKKVELNCTNFQDLIGKLKRINSALAKDGGVGVHLIEDNSKWK</sequence>
<dbReference type="Proteomes" id="UP001341840">
    <property type="component" value="Unassembled WGS sequence"/>
</dbReference>
<evidence type="ECO:0000313" key="2">
    <source>
        <dbReference type="EMBL" id="MED6212064.1"/>
    </source>
</evidence>
<keyword evidence="3" id="KW-1185">Reference proteome</keyword>
<dbReference type="EMBL" id="JASCZI010242791">
    <property type="protein sequence ID" value="MED6212064.1"/>
    <property type="molecule type" value="Genomic_DNA"/>
</dbReference>